<protein>
    <recommendedName>
        <fullName evidence="2">RING-type domain-containing protein</fullName>
    </recommendedName>
</protein>
<dbReference type="GO" id="GO:0008270">
    <property type="term" value="F:zinc ion binding"/>
    <property type="evidence" value="ECO:0007669"/>
    <property type="project" value="UniProtKB-KW"/>
</dbReference>
<reference evidence="3 4" key="1">
    <citation type="submission" date="2016-11" db="EMBL/GenBank/DDBJ databases">
        <title>The macronuclear genome of Stentor coeruleus: a giant cell with tiny introns.</title>
        <authorList>
            <person name="Slabodnick M."/>
            <person name="Ruby J.G."/>
            <person name="Reiff S.B."/>
            <person name="Swart E.C."/>
            <person name="Gosai S."/>
            <person name="Prabakaran S."/>
            <person name="Witkowska E."/>
            <person name="Larue G.E."/>
            <person name="Fisher S."/>
            <person name="Freeman R.M."/>
            <person name="Gunawardena J."/>
            <person name="Chu W."/>
            <person name="Stover N.A."/>
            <person name="Gregory B.D."/>
            <person name="Nowacki M."/>
            <person name="Derisi J."/>
            <person name="Roy S.W."/>
            <person name="Marshall W.F."/>
            <person name="Sood P."/>
        </authorList>
    </citation>
    <scope>NUCLEOTIDE SEQUENCE [LARGE SCALE GENOMIC DNA]</scope>
    <source>
        <strain evidence="3">WM001</strain>
    </source>
</reference>
<dbReference type="Proteomes" id="UP000187209">
    <property type="component" value="Unassembled WGS sequence"/>
</dbReference>
<evidence type="ECO:0000259" key="2">
    <source>
        <dbReference type="PROSITE" id="PS50089"/>
    </source>
</evidence>
<dbReference type="InterPro" id="IPR001841">
    <property type="entry name" value="Znf_RING"/>
</dbReference>
<accession>A0A1R2CNK2</accession>
<dbReference type="EMBL" id="MPUH01000100">
    <property type="protein sequence ID" value="OMJ90561.1"/>
    <property type="molecule type" value="Genomic_DNA"/>
</dbReference>
<dbReference type="OrthoDB" id="324177at2759"/>
<keyword evidence="1" id="KW-0862">Zinc</keyword>
<keyword evidence="1" id="KW-0863">Zinc-finger</keyword>
<comment type="caution">
    <text evidence="3">The sequence shown here is derived from an EMBL/GenBank/DDBJ whole genome shotgun (WGS) entry which is preliminary data.</text>
</comment>
<evidence type="ECO:0000313" key="3">
    <source>
        <dbReference type="EMBL" id="OMJ90561.1"/>
    </source>
</evidence>
<dbReference type="Gene3D" id="3.30.40.10">
    <property type="entry name" value="Zinc/RING finger domain, C3HC4 (zinc finger)"/>
    <property type="match status" value="1"/>
</dbReference>
<gene>
    <name evidence="3" type="ORF">SteCoe_7057</name>
</gene>
<sequence>MDGLKCTSCERPFDCDEFLPLVLPCGDSICMMCILQYSHQTKRYQCQICWRSYELNNIFIKDLPKNNALLSLIGREQPLMAKQGPSPKVLFSTPENKRTYSPSFNSVHYYTPSTEPSSNFMAFYMTSPNSASIKCMRPGCFNDRYVLDGKILDYCCQNCHDLSLYPKSRNFS</sequence>
<keyword evidence="4" id="KW-1185">Reference proteome</keyword>
<evidence type="ECO:0000313" key="4">
    <source>
        <dbReference type="Proteomes" id="UP000187209"/>
    </source>
</evidence>
<name>A0A1R2CNK2_9CILI</name>
<organism evidence="3 4">
    <name type="scientific">Stentor coeruleus</name>
    <dbReference type="NCBI Taxonomy" id="5963"/>
    <lineage>
        <taxon>Eukaryota</taxon>
        <taxon>Sar</taxon>
        <taxon>Alveolata</taxon>
        <taxon>Ciliophora</taxon>
        <taxon>Postciliodesmatophora</taxon>
        <taxon>Heterotrichea</taxon>
        <taxon>Heterotrichida</taxon>
        <taxon>Stentoridae</taxon>
        <taxon>Stentor</taxon>
    </lineage>
</organism>
<dbReference type="SUPFAM" id="SSF57850">
    <property type="entry name" value="RING/U-box"/>
    <property type="match status" value="1"/>
</dbReference>
<evidence type="ECO:0000256" key="1">
    <source>
        <dbReference type="PROSITE-ProRule" id="PRU00175"/>
    </source>
</evidence>
<dbReference type="InterPro" id="IPR013083">
    <property type="entry name" value="Znf_RING/FYVE/PHD"/>
</dbReference>
<dbReference type="AlphaFoldDB" id="A0A1R2CNK2"/>
<dbReference type="PROSITE" id="PS50089">
    <property type="entry name" value="ZF_RING_2"/>
    <property type="match status" value="1"/>
</dbReference>
<keyword evidence="1" id="KW-0479">Metal-binding</keyword>
<feature type="domain" description="RING-type" evidence="2">
    <location>
        <begin position="6"/>
        <end position="49"/>
    </location>
</feature>
<proteinExistence type="predicted"/>